<dbReference type="PANTHER" id="PTHR10037">
    <property type="entry name" value="VOLTAGE-GATED CATION CHANNEL CALCIUM AND SODIUM"/>
    <property type="match status" value="1"/>
</dbReference>
<evidence type="ECO:0000256" key="1">
    <source>
        <dbReference type="ARBA" id="ARBA00004141"/>
    </source>
</evidence>
<feature type="transmembrane region" description="Helical" evidence="5">
    <location>
        <begin position="29"/>
        <end position="47"/>
    </location>
</feature>
<dbReference type="EMBL" id="BPLR01014433">
    <property type="protein sequence ID" value="GIY68750.1"/>
    <property type="molecule type" value="Genomic_DNA"/>
</dbReference>
<keyword evidence="2 5" id="KW-0812">Transmembrane</keyword>
<keyword evidence="4 5" id="KW-0472">Membrane</keyword>
<dbReference type="Pfam" id="PF00520">
    <property type="entry name" value="Ion_trans"/>
    <property type="match status" value="2"/>
</dbReference>
<feature type="domain" description="Ion transport" evidence="6">
    <location>
        <begin position="1"/>
        <end position="92"/>
    </location>
</feature>
<dbReference type="GO" id="GO:0086010">
    <property type="term" value="P:membrane depolarization during action potential"/>
    <property type="evidence" value="ECO:0007669"/>
    <property type="project" value="TreeGrafter"/>
</dbReference>
<sequence>MFAIIGNRVLGPLYADSVIEEDLRWSFETFDDSLFMVFFWIFTGEYIDSLWNCMSKTNSSVLCPVVFISYFLIGNLVIVSLFTALLLNSFEDSDLYPKRKPSVKHYWTLIRFYVYEKFLKGKKMSKKEINEDERSSKIERGKLTNRCDTQKNKINVLIRIKRFIRGDKFELIVNIVIIASCISLALDNSKVESNSELHKTLILLNYVFTGLFLLEMLLKWFGFGFINYFTNVWTLFDFAINLVAVLEILYGIIMHLGHEVSGLTVLRALKSIKLLSKWHGMKMCK</sequence>
<dbReference type="InterPro" id="IPR027359">
    <property type="entry name" value="Volt_channel_dom_sf"/>
</dbReference>
<dbReference type="AlphaFoldDB" id="A0AAV4VFK7"/>
<dbReference type="GO" id="GO:0019228">
    <property type="term" value="P:neuronal action potential"/>
    <property type="evidence" value="ECO:0007669"/>
    <property type="project" value="TreeGrafter"/>
</dbReference>
<keyword evidence="7" id="KW-0407">Ion channel</keyword>
<evidence type="ECO:0000256" key="5">
    <source>
        <dbReference type="SAM" id="Phobius"/>
    </source>
</evidence>
<feature type="transmembrane region" description="Helical" evidence="5">
    <location>
        <begin position="169"/>
        <end position="186"/>
    </location>
</feature>
<protein>
    <submittedName>
        <fullName evidence="7">Sodium channel protein type 11 subunit alpha</fullName>
    </submittedName>
</protein>
<dbReference type="InterPro" id="IPR005821">
    <property type="entry name" value="Ion_trans_dom"/>
</dbReference>
<feature type="transmembrane region" description="Helical" evidence="5">
    <location>
        <begin position="67"/>
        <end position="90"/>
    </location>
</feature>
<dbReference type="InterPro" id="IPR043203">
    <property type="entry name" value="VGCC_Ca_Na"/>
</dbReference>
<dbReference type="SUPFAM" id="SSF81324">
    <property type="entry name" value="Voltage-gated potassium channels"/>
    <property type="match status" value="1"/>
</dbReference>
<evidence type="ECO:0000313" key="8">
    <source>
        <dbReference type="Proteomes" id="UP001054945"/>
    </source>
</evidence>
<dbReference type="PANTHER" id="PTHR10037:SF62">
    <property type="entry name" value="SODIUM CHANNEL PROTEIN 60E"/>
    <property type="match status" value="1"/>
</dbReference>
<comment type="caution">
    <text evidence="7">The sequence shown here is derived from an EMBL/GenBank/DDBJ whole genome shotgun (WGS) entry which is preliminary data.</text>
</comment>
<dbReference type="GO" id="GO:0001518">
    <property type="term" value="C:voltage-gated sodium channel complex"/>
    <property type="evidence" value="ECO:0007669"/>
    <property type="project" value="TreeGrafter"/>
</dbReference>
<feature type="transmembrane region" description="Helical" evidence="5">
    <location>
        <begin position="206"/>
        <end position="226"/>
    </location>
</feature>
<keyword evidence="8" id="KW-1185">Reference proteome</keyword>
<dbReference type="GO" id="GO:0005248">
    <property type="term" value="F:voltage-gated sodium channel activity"/>
    <property type="evidence" value="ECO:0007669"/>
    <property type="project" value="TreeGrafter"/>
</dbReference>
<comment type="subcellular location">
    <subcellularLocation>
        <location evidence="1">Membrane</location>
        <topology evidence="1">Multi-pass membrane protein</topology>
    </subcellularLocation>
</comment>
<proteinExistence type="predicted"/>
<keyword evidence="7" id="KW-0813">Transport</keyword>
<evidence type="ECO:0000256" key="2">
    <source>
        <dbReference type="ARBA" id="ARBA00022692"/>
    </source>
</evidence>
<reference evidence="7 8" key="1">
    <citation type="submission" date="2021-06" db="EMBL/GenBank/DDBJ databases">
        <title>Caerostris extrusa draft genome.</title>
        <authorList>
            <person name="Kono N."/>
            <person name="Arakawa K."/>
        </authorList>
    </citation>
    <scope>NUCLEOTIDE SEQUENCE [LARGE SCALE GENOMIC DNA]</scope>
</reference>
<gene>
    <name evidence="7" type="primary">Scn11a</name>
    <name evidence="7" type="ORF">CEXT_709371</name>
</gene>
<dbReference type="Proteomes" id="UP001054945">
    <property type="component" value="Unassembled WGS sequence"/>
</dbReference>
<evidence type="ECO:0000256" key="4">
    <source>
        <dbReference type="ARBA" id="ARBA00023136"/>
    </source>
</evidence>
<name>A0AAV4VFK7_CAEEX</name>
<evidence type="ECO:0000256" key="3">
    <source>
        <dbReference type="ARBA" id="ARBA00022989"/>
    </source>
</evidence>
<feature type="transmembrane region" description="Helical" evidence="5">
    <location>
        <begin position="238"/>
        <end position="257"/>
    </location>
</feature>
<dbReference type="Gene3D" id="1.20.120.350">
    <property type="entry name" value="Voltage-gated potassium channels. Chain C"/>
    <property type="match status" value="1"/>
</dbReference>
<accession>A0AAV4VFK7</accession>
<feature type="domain" description="Ion transport" evidence="6">
    <location>
        <begin position="169"/>
        <end position="283"/>
    </location>
</feature>
<evidence type="ECO:0000313" key="7">
    <source>
        <dbReference type="EMBL" id="GIY68750.1"/>
    </source>
</evidence>
<evidence type="ECO:0000259" key="6">
    <source>
        <dbReference type="Pfam" id="PF00520"/>
    </source>
</evidence>
<dbReference type="Gene3D" id="1.10.287.70">
    <property type="match status" value="1"/>
</dbReference>
<organism evidence="7 8">
    <name type="scientific">Caerostris extrusa</name>
    <name type="common">Bark spider</name>
    <name type="synonym">Caerostris bankana</name>
    <dbReference type="NCBI Taxonomy" id="172846"/>
    <lineage>
        <taxon>Eukaryota</taxon>
        <taxon>Metazoa</taxon>
        <taxon>Ecdysozoa</taxon>
        <taxon>Arthropoda</taxon>
        <taxon>Chelicerata</taxon>
        <taxon>Arachnida</taxon>
        <taxon>Araneae</taxon>
        <taxon>Araneomorphae</taxon>
        <taxon>Entelegynae</taxon>
        <taxon>Araneoidea</taxon>
        <taxon>Araneidae</taxon>
        <taxon>Caerostris</taxon>
    </lineage>
</organism>
<keyword evidence="7" id="KW-0406">Ion transport</keyword>
<keyword evidence="3 5" id="KW-1133">Transmembrane helix</keyword>